<accession>V6LVV2</accession>
<name>V6LVV2_9EUKA</name>
<organism evidence="1">
    <name type="scientific">Spironucleus salmonicida</name>
    <dbReference type="NCBI Taxonomy" id="348837"/>
    <lineage>
        <taxon>Eukaryota</taxon>
        <taxon>Metamonada</taxon>
        <taxon>Diplomonadida</taxon>
        <taxon>Hexamitidae</taxon>
        <taxon>Hexamitinae</taxon>
        <taxon>Spironucleus</taxon>
    </lineage>
</organism>
<evidence type="ECO:0000313" key="3">
    <source>
        <dbReference type="Proteomes" id="UP000018208"/>
    </source>
</evidence>
<reference evidence="2" key="2">
    <citation type="submission" date="2020-12" db="EMBL/GenBank/DDBJ databases">
        <title>New Spironucleus salmonicida genome in near-complete chromosomes.</title>
        <authorList>
            <person name="Xu F."/>
            <person name="Kurt Z."/>
            <person name="Jimenez-Gonzalez A."/>
            <person name="Astvaldsson A."/>
            <person name="Andersson J.O."/>
            <person name="Svard S.G."/>
        </authorList>
    </citation>
    <scope>NUCLEOTIDE SEQUENCE</scope>
    <source>
        <strain evidence="2">ATCC 50377</strain>
    </source>
</reference>
<proteinExistence type="predicted"/>
<reference evidence="1 2" key="1">
    <citation type="journal article" date="2014" name="PLoS Genet.">
        <title>The Genome of Spironucleus salmonicida Highlights a Fish Pathogen Adapted to Fluctuating Environments.</title>
        <authorList>
            <person name="Xu F."/>
            <person name="Jerlstrom-Hultqvist J."/>
            <person name="Einarsson E."/>
            <person name="Astvaldsson A."/>
            <person name="Svard S.G."/>
            <person name="Andersson J.O."/>
        </authorList>
    </citation>
    <scope>NUCLEOTIDE SEQUENCE</scope>
    <source>
        <strain evidence="2">ATCC 50377</strain>
    </source>
</reference>
<sequence>MNQSNQINQELRASIAMTKSFKPKMFSTQPVLAQKPRYKTPTLDKIELRSCRKSGFGRLTQNDLVNMTLYRIARDK</sequence>
<protein>
    <submittedName>
        <fullName evidence="1">Uncharacterized protein</fullName>
    </submittedName>
</protein>
<dbReference type="EMBL" id="AUWU02000003">
    <property type="protein sequence ID" value="KAH0575284.1"/>
    <property type="molecule type" value="Genomic_DNA"/>
</dbReference>
<keyword evidence="3" id="KW-1185">Reference proteome</keyword>
<dbReference type="Proteomes" id="UP000018208">
    <property type="component" value="Unassembled WGS sequence"/>
</dbReference>
<dbReference type="VEuPathDB" id="GiardiaDB:SS50377_22911"/>
<dbReference type="AlphaFoldDB" id="V6LVV2"/>
<dbReference type="EMBL" id="KI545978">
    <property type="protein sequence ID" value="EST48757.1"/>
    <property type="molecule type" value="Genomic_DNA"/>
</dbReference>
<evidence type="ECO:0000313" key="2">
    <source>
        <dbReference type="EMBL" id="KAH0575284.1"/>
    </source>
</evidence>
<evidence type="ECO:0000313" key="1">
    <source>
        <dbReference type="EMBL" id="EST48757.1"/>
    </source>
</evidence>
<gene>
    <name evidence="1" type="ORF">SS50377_11079</name>
    <name evidence="2" type="ORF">SS50377_22911</name>
</gene>